<feature type="transmembrane region" description="Helical" evidence="8">
    <location>
        <begin position="78"/>
        <end position="98"/>
    </location>
</feature>
<dbReference type="GO" id="GO:0005886">
    <property type="term" value="C:plasma membrane"/>
    <property type="evidence" value="ECO:0007669"/>
    <property type="project" value="UniProtKB-SubCell"/>
</dbReference>
<feature type="non-terminal residue" evidence="9">
    <location>
        <position position="1"/>
    </location>
</feature>
<feature type="transmembrane region" description="Helical" evidence="8">
    <location>
        <begin position="194"/>
        <end position="213"/>
    </location>
</feature>
<dbReference type="Proteomes" id="UP000228711">
    <property type="component" value="Unassembled WGS sequence"/>
</dbReference>
<keyword evidence="7 8" id="KW-0472">Membrane</keyword>
<proteinExistence type="predicted"/>
<sequence>TFLYHAGFAYVDNAMLFFLTISLIWLFKYKDEKNRYMLWLSACSLIAVATTKYAGGLWGIPLVAVLSQNARKTSLRKWLADILILSIPAMVGLGFWLFRNFLEVGYPFDPIGKIPLTSFSTSAKTIPEYLSSMFSLSSLSDCFNNLKNNASSLIPLFIVVASLLSALFRKKFSVLLALVLCLLVWKLMPPGNDFRYLLPAYPFMIVVGLYGLVGFLTKPAIKVFSVAIISLVVLSQLYAQRSYFRRILPYALGYKNIDQFKEDYFGNEPFMFNDFENKVKEKIGSKKLLVYGADLIYPAMEKFNLDYLSAVVNPYKINSFGDLKTKMVSKGYYFLLTNRATLVESFEKMKWEDDVDNYFRFIYKGSEPANDYYLYLVK</sequence>
<protein>
    <recommendedName>
        <fullName evidence="11">Glycosyltransferase RgtA/B/C/D-like domain-containing protein</fullName>
    </recommendedName>
</protein>
<organism evidence="9 10">
    <name type="scientific">Candidatus Kerfeldbacteria bacterium CG08_land_8_20_14_0_20_42_7</name>
    <dbReference type="NCBI Taxonomy" id="2014245"/>
    <lineage>
        <taxon>Bacteria</taxon>
        <taxon>Candidatus Kerfeldiibacteriota</taxon>
    </lineage>
</organism>
<name>A0A2H0YTR8_9BACT</name>
<dbReference type="AlphaFoldDB" id="A0A2H0YTR8"/>
<dbReference type="GO" id="GO:0016763">
    <property type="term" value="F:pentosyltransferase activity"/>
    <property type="evidence" value="ECO:0007669"/>
    <property type="project" value="TreeGrafter"/>
</dbReference>
<evidence type="ECO:0000256" key="4">
    <source>
        <dbReference type="ARBA" id="ARBA00022679"/>
    </source>
</evidence>
<accession>A0A2H0YTR8</accession>
<feature type="transmembrane region" description="Helical" evidence="8">
    <location>
        <begin position="220"/>
        <end position="239"/>
    </location>
</feature>
<comment type="caution">
    <text evidence="9">The sequence shown here is derived from an EMBL/GenBank/DDBJ whole genome shotgun (WGS) entry which is preliminary data.</text>
</comment>
<keyword evidence="5 8" id="KW-0812">Transmembrane</keyword>
<feature type="transmembrane region" description="Helical" evidence="8">
    <location>
        <begin position="172"/>
        <end position="188"/>
    </location>
</feature>
<feature type="transmembrane region" description="Helical" evidence="8">
    <location>
        <begin position="150"/>
        <end position="167"/>
    </location>
</feature>
<reference evidence="10" key="1">
    <citation type="submission" date="2017-09" db="EMBL/GenBank/DDBJ databases">
        <title>Depth-based differentiation of microbial function through sediment-hosted aquifers and enrichment of novel symbionts in the deep terrestrial subsurface.</title>
        <authorList>
            <person name="Probst A.J."/>
            <person name="Ladd B."/>
            <person name="Jarett J.K."/>
            <person name="Geller-Mcgrath D.E."/>
            <person name="Sieber C.M.K."/>
            <person name="Emerson J.B."/>
            <person name="Anantharaman K."/>
            <person name="Thomas B.C."/>
            <person name="Malmstrom R."/>
            <person name="Stieglmeier M."/>
            <person name="Klingl A."/>
            <person name="Woyke T."/>
            <person name="Ryan C.M."/>
            <person name="Banfield J.F."/>
        </authorList>
    </citation>
    <scope>NUCLEOTIDE SEQUENCE [LARGE SCALE GENOMIC DNA]</scope>
</reference>
<evidence type="ECO:0000313" key="9">
    <source>
        <dbReference type="EMBL" id="PIS41850.1"/>
    </source>
</evidence>
<dbReference type="GO" id="GO:0009103">
    <property type="term" value="P:lipopolysaccharide biosynthetic process"/>
    <property type="evidence" value="ECO:0007669"/>
    <property type="project" value="UniProtKB-ARBA"/>
</dbReference>
<evidence type="ECO:0000256" key="5">
    <source>
        <dbReference type="ARBA" id="ARBA00022692"/>
    </source>
</evidence>
<dbReference type="PANTHER" id="PTHR33908:SF11">
    <property type="entry name" value="MEMBRANE PROTEIN"/>
    <property type="match status" value="1"/>
</dbReference>
<gene>
    <name evidence="9" type="ORF">COT25_00890</name>
</gene>
<evidence type="ECO:0000256" key="1">
    <source>
        <dbReference type="ARBA" id="ARBA00004651"/>
    </source>
</evidence>
<evidence type="ECO:0000256" key="7">
    <source>
        <dbReference type="ARBA" id="ARBA00023136"/>
    </source>
</evidence>
<evidence type="ECO:0008006" key="11">
    <source>
        <dbReference type="Google" id="ProtNLM"/>
    </source>
</evidence>
<evidence type="ECO:0000256" key="3">
    <source>
        <dbReference type="ARBA" id="ARBA00022676"/>
    </source>
</evidence>
<comment type="subcellular location">
    <subcellularLocation>
        <location evidence="1">Cell membrane</location>
        <topology evidence="1">Multi-pass membrane protein</topology>
    </subcellularLocation>
</comment>
<feature type="transmembrane region" description="Helical" evidence="8">
    <location>
        <begin position="39"/>
        <end position="66"/>
    </location>
</feature>
<dbReference type="PANTHER" id="PTHR33908">
    <property type="entry name" value="MANNOSYLTRANSFERASE YKCB-RELATED"/>
    <property type="match status" value="1"/>
</dbReference>
<evidence type="ECO:0000256" key="6">
    <source>
        <dbReference type="ARBA" id="ARBA00022989"/>
    </source>
</evidence>
<evidence type="ECO:0000313" key="10">
    <source>
        <dbReference type="Proteomes" id="UP000228711"/>
    </source>
</evidence>
<feature type="transmembrane region" description="Helical" evidence="8">
    <location>
        <begin position="7"/>
        <end position="27"/>
    </location>
</feature>
<keyword evidence="6 8" id="KW-1133">Transmembrane helix</keyword>
<dbReference type="InterPro" id="IPR050297">
    <property type="entry name" value="LipidA_mod_glycosyltrf_83"/>
</dbReference>
<dbReference type="EMBL" id="PEXV01000033">
    <property type="protein sequence ID" value="PIS41850.1"/>
    <property type="molecule type" value="Genomic_DNA"/>
</dbReference>
<keyword evidence="2" id="KW-1003">Cell membrane</keyword>
<keyword evidence="3" id="KW-0328">Glycosyltransferase</keyword>
<evidence type="ECO:0000256" key="2">
    <source>
        <dbReference type="ARBA" id="ARBA00022475"/>
    </source>
</evidence>
<evidence type="ECO:0000256" key="8">
    <source>
        <dbReference type="SAM" id="Phobius"/>
    </source>
</evidence>
<keyword evidence="4" id="KW-0808">Transferase</keyword>